<dbReference type="GO" id="GO:0002938">
    <property type="term" value="P:tRNA guanine ribose methylation"/>
    <property type="evidence" value="ECO:0007669"/>
    <property type="project" value="TreeGrafter"/>
</dbReference>
<keyword evidence="5" id="KW-0819">tRNA processing</keyword>
<evidence type="ECO:0000256" key="5">
    <source>
        <dbReference type="ARBA" id="ARBA00022694"/>
    </source>
</evidence>
<feature type="domain" description="tRNA/rRNA methyltransferase SpoU type" evidence="7">
    <location>
        <begin position="21"/>
        <end position="162"/>
    </location>
</feature>
<dbReference type="OrthoDB" id="9795352at2"/>
<evidence type="ECO:0000256" key="6">
    <source>
        <dbReference type="ARBA" id="ARBA00022884"/>
    </source>
</evidence>
<organism evidence="8 9">
    <name type="scientific">Ornithobacterium rhinotracheale</name>
    <dbReference type="NCBI Taxonomy" id="28251"/>
    <lineage>
        <taxon>Bacteria</taxon>
        <taxon>Pseudomonadati</taxon>
        <taxon>Bacteroidota</taxon>
        <taxon>Flavobacteriia</taxon>
        <taxon>Flavobacteriales</taxon>
        <taxon>Weeksellaceae</taxon>
        <taxon>Ornithobacterium</taxon>
    </lineage>
</organism>
<dbReference type="Gene3D" id="3.40.1280.10">
    <property type="match status" value="1"/>
</dbReference>
<evidence type="ECO:0000256" key="3">
    <source>
        <dbReference type="ARBA" id="ARBA00022679"/>
    </source>
</evidence>
<evidence type="ECO:0000313" key="8">
    <source>
        <dbReference type="EMBL" id="QAR30795.1"/>
    </source>
</evidence>
<dbReference type="PANTHER" id="PTHR43453">
    <property type="entry name" value="RRNA METHYLASE-LIKE"/>
    <property type="match status" value="1"/>
</dbReference>
<dbReference type="GO" id="GO:0000049">
    <property type="term" value="F:tRNA binding"/>
    <property type="evidence" value="ECO:0007669"/>
    <property type="project" value="UniProtKB-KW"/>
</dbReference>
<dbReference type="Proteomes" id="UP000287701">
    <property type="component" value="Chromosome"/>
</dbReference>
<evidence type="ECO:0000313" key="9">
    <source>
        <dbReference type="Proteomes" id="UP000287701"/>
    </source>
</evidence>
<dbReference type="AlphaFoldDB" id="A0A410JRL5"/>
<evidence type="ECO:0000256" key="1">
    <source>
        <dbReference type="ARBA" id="ARBA00022555"/>
    </source>
</evidence>
<gene>
    <name evidence="8" type="ORF">EQP59_05330</name>
</gene>
<dbReference type="SUPFAM" id="SSF75217">
    <property type="entry name" value="alpha/beta knot"/>
    <property type="match status" value="1"/>
</dbReference>
<keyword evidence="2 8" id="KW-0489">Methyltransferase</keyword>
<keyword evidence="3 8" id="KW-0808">Transferase</keyword>
<dbReference type="EMBL" id="CP035107">
    <property type="protein sequence ID" value="QAR30795.1"/>
    <property type="molecule type" value="Genomic_DNA"/>
</dbReference>
<dbReference type="GO" id="GO:0008173">
    <property type="term" value="F:RNA methyltransferase activity"/>
    <property type="evidence" value="ECO:0007669"/>
    <property type="project" value="InterPro"/>
</dbReference>
<dbReference type="PANTHER" id="PTHR43453:SF1">
    <property type="entry name" value="TRNA_RRNA METHYLTRANSFERASE SPOU TYPE DOMAIN-CONTAINING PROTEIN"/>
    <property type="match status" value="1"/>
</dbReference>
<dbReference type="CDD" id="cd18082">
    <property type="entry name" value="SpoU-like_family"/>
    <property type="match status" value="1"/>
</dbReference>
<accession>A0A410JRL5</accession>
<dbReference type="InterPro" id="IPR001537">
    <property type="entry name" value="SpoU_MeTrfase"/>
</dbReference>
<dbReference type="RefSeq" id="WP_128501270.1">
    <property type="nucleotide sequence ID" value="NZ_CP035107.1"/>
</dbReference>
<evidence type="ECO:0000256" key="4">
    <source>
        <dbReference type="ARBA" id="ARBA00022691"/>
    </source>
</evidence>
<dbReference type="InterPro" id="IPR033671">
    <property type="entry name" value="TrmH"/>
</dbReference>
<evidence type="ECO:0000259" key="7">
    <source>
        <dbReference type="Pfam" id="PF00588"/>
    </source>
</evidence>
<name>A0A410JRL5_ORNRH</name>
<keyword evidence="1" id="KW-0820">tRNA-binding</keyword>
<sequence>MTEELQLAHHQVTNDSHGKSIVLVLNHVQSPQNIGLIIRTAEAMGVQKIFVISEQFSELTPKIKRLTRSTEKYISIEFSTEIIPVIQLLKNQNFSIFALEKTSQSVDCKTFSPKFPCAIVVGNEKNGVEEEALKLCDTHVHLTMYGKNTSLNVAVATGMLLHEWV</sequence>
<dbReference type="InterPro" id="IPR029026">
    <property type="entry name" value="tRNA_m1G_MTases_N"/>
</dbReference>
<dbReference type="Pfam" id="PF00588">
    <property type="entry name" value="SpoU_methylase"/>
    <property type="match status" value="1"/>
</dbReference>
<evidence type="ECO:0000256" key="2">
    <source>
        <dbReference type="ARBA" id="ARBA00022603"/>
    </source>
</evidence>
<reference evidence="8 9" key="1">
    <citation type="submission" date="2019-01" db="EMBL/GenBank/DDBJ databases">
        <title>Whole Genome of Ornithobacterium rhinotracheale FARPER-174b.</title>
        <authorList>
            <person name="Tataje-Lavanda L.A."/>
            <person name="Montalvan A."/>
            <person name="Montesinos R."/>
            <person name="Zimic M."/>
            <person name="Fernandez-Sanchez M."/>
            <person name="Fernandez-Diaz M."/>
        </authorList>
    </citation>
    <scope>NUCLEOTIDE SEQUENCE [LARGE SCALE GENOMIC DNA]</scope>
    <source>
        <strain evidence="8 9">FARPER-174b</strain>
    </source>
</reference>
<keyword evidence="4" id="KW-0949">S-adenosyl-L-methionine</keyword>
<dbReference type="InterPro" id="IPR029028">
    <property type="entry name" value="Alpha/beta_knot_MTases"/>
</dbReference>
<proteinExistence type="predicted"/>
<keyword evidence="6" id="KW-0694">RNA-binding</keyword>
<protein>
    <submittedName>
        <fullName evidence="8">TrmH family RNA methyltransferase</fullName>
    </submittedName>
</protein>